<dbReference type="PANTHER" id="PTHR30327">
    <property type="entry name" value="UNCHARACTERIZED PROTEIN YQGE"/>
    <property type="match status" value="1"/>
</dbReference>
<evidence type="ECO:0000256" key="1">
    <source>
        <dbReference type="ARBA" id="ARBA00009600"/>
    </source>
</evidence>
<dbReference type="HAMAP" id="MF_00758">
    <property type="entry name" value="UPF0301"/>
    <property type="match status" value="1"/>
</dbReference>
<gene>
    <name evidence="3" type="ORF">DN745_14730</name>
</gene>
<dbReference type="Pfam" id="PF02622">
    <property type="entry name" value="DUF179"/>
    <property type="match status" value="1"/>
</dbReference>
<dbReference type="EMBL" id="CP030032">
    <property type="protein sequence ID" value="AWV90513.1"/>
    <property type="molecule type" value="Genomic_DNA"/>
</dbReference>
<dbReference type="GO" id="GO:0005829">
    <property type="term" value="C:cytosol"/>
    <property type="evidence" value="ECO:0007669"/>
    <property type="project" value="TreeGrafter"/>
</dbReference>
<evidence type="ECO:0000313" key="3">
    <source>
        <dbReference type="EMBL" id="AWV90513.1"/>
    </source>
</evidence>
<dbReference type="KEGG" id="bsed:DN745_14730"/>
<comment type="similarity">
    <text evidence="1 2">Belongs to the UPF0301 (AlgH) family.</text>
</comment>
<proteinExistence type="inferred from homology"/>
<dbReference type="SUPFAM" id="SSF143456">
    <property type="entry name" value="VC0467-like"/>
    <property type="match status" value="1"/>
</dbReference>
<accession>A0A2Z4FNJ6</accession>
<dbReference type="InterPro" id="IPR003774">
    <property type="entry name" value="AlgH-like"/>
</dbReference>
<reference evidence="3 4" key="1">
    <citation type="submission" date="2018-06" db="EMBL/GenBank/DDBJ databases">
        <title>Lujinxingia sediminis gen. nov. sp. nov., a new facultative anaerobic member of the class Deltaproteobacteria, and proposal of Lujinxingaceae fam. nov.</title>
        <authorList>
            <person name="Guo L.-Y."/>
            <person name="Li C.-M."/>
            <person name="Wang S."/>
            <person name="Du Z.-J."/>
        </authorList>
    </citation>
    <scope>NUCLEOTIDE SEQUENCE [LARGE SCALE GENOMIC DNA]</scope>
    <source>
        <strain evidence="3 4">FA350</strain>
    </source>
</reference>
<dbReference type="PANTHER" id="PTHR30327:SF1">
    <property type="entry name" value="UPF0301 PROTEIN YQGE"/>
    <property type="match status" value="1"/>
</dbReference>
<sequence>MVLAKRGHKRPSRYPLSTHFEAKLRVPVILVNPYKELMLMIHSKPNERAMSPSFLVASPRLDGSPFERAVILLVHHDSGGAMGYIINKPVDVDFGTLISSVNAEIKPKIVADRFKKAVYFGGPVRLEQMWVLYKRSDSERPKAEPAPGVFPEAFGLAFAGGLAGNPGPIAPDETPIGKDWVLSASGQLIEEFAMGYSEDYFMPVLGYSGWSAGQLEAEIGEGSWLMADFDDSLIRDNRPRDRWTRALEEIGVDPMTFMMMGKVGQA</sequence>
<evidence type="ECO:0000313" key="4">
    <source>
        <dbReference type="Proteomes" id="UP000249799"/>
    </source>
</evidence>
<dbReference type="Proteomes" id="UP000249799">
    <property type="component" value="Chromosome"/>
</dbReference>
<keyword evidence="4" id="KW-1185">Reference proteome</keyword>
<evidence type="ECO:0000256" key="2">
    <source>
        <dbReference type="HAMAP-Rule" id="MF_00758"/>
    </source>
</evidence>
<organism evidence="3 4">
    <name type="scientific">Bradymonas sediminis</name>
    <dbReference type="NCBI Taxonomy" id="1548548"/>
    <lineage>
        <taxon>Bacteria</taxon>
        <taxon>Deltaproteobacteria</taxon>
        <taxon>Bradymonadales</taxon>
        <taxon>Bradymonadaceae</taxon>
        <taxon>Bradymonas</taxon>
    </lineage>
</organism>
<dbReference type="OrthoDB" id="9807486at2"/>
<dbReference type="Gene3D" id="3.40.1740.10">
    <property type="entry name" value="VC0467-like"/>
    <property type="match status" value="1"/>
</dbReference>
<dbReference type="AlphaFoldDB" id="A0A2Z4FNJ6"/>
<protein>
    <recommendedName>
        <fullName evidence="2">UPF0301 protein DN745_14730</fullName>
    </recommendedName>
</protein>
<name>A0A2Z4FNJ6_9DELT</name>